<feature type="region of interest" description="Disordered" evidence="1">
    <location>
        <begin position="70"/>
        <end position="105"/>
    </location>
</feature>
<name>A0AAV0IXM6_9ROSI</name>
<sequence>MQRRPLILPPLIFVSSTPRKGNGRALFSVDLSLSLSSFQEETKNSKNGVTAGDWKHALPPMMTATTALKFKKSTQNRGDTPSIQPRPRSTPSIWNRGDNGEILPSGSRRQRCLHQVRRQMVSVYGWVECQGDGLQA</sequence>
<feature type="compositionally biased region" description="Polar residues" evidence="1">
    <location>
        <begin position="75"/>
        <end position="93"/>
    </location>
</feature>
<reference evidence="2" key="1">
    <citation type="submission" date="2022-08" db="EMBL/GenBank/DDBJ databases">
        <authorList>
            <person name="Gutierrez-Valencia J."/>
        </authorList>
    </citation>
    <scope>NUCLEOTIDE SEQUENCE</scope>
</reference>
<proteinExistence type="predicted"/>
<evidence type="ECO:0000313" key="3">
    <source>
        <dbReference type="Proteomes" id="UP001154282"/>
    </source>
</evidence>
<keyword evidence="3" id="KW-1185">Reference proteome</keyword>
<evidence type="ECO:0000256" key="1">
    <source>
        <dbReference type="SAM" id="MobiDB-lite"/>
    </source>
</evidence>
<gene>
    <name evidence="2" type="ORF">LITE_LOCUS11530</name>
</gene>
<dbReference type="Proteomes" id="UP001154282">
    <property type="component" value="Unassembled WGS sequence"/>
</dbReference>
<dbReference type="AlphaFoldDB" id="A0AAV0IXM6"/>
<comment type="caution">
    <text evidence="2">The sequence shown here is derived from an EMBL/GenBank/DDBJ whole genome shotgun (WGS) entry which is preliminary data.</text>
</comment>
<dbReference type="EMBL" id="CAMGYJ010000004">
    <property type="protein sequence ID" value="CAI0402286.1"/>
    <property type="molecule type" value="Genomic_DNA"/>
</dbReference>
<evidence type="ECO:0000313" key="2">
    <source>
        <dbReference type="EMBL" id="CAI0402286.1"/>
    </source>
</evidence>
<accession>A0AAV0IXM6</accession>
<organism evidence="2 3">
    <name type="scientific">Linum tenue</name>
    <dbReference type="NCBI Taxonomy" id="586396"/>
    <lineage>
        <taxon>Eukaryota</taxon>
        <taxon>Viridiplantae</taxon>
        <taxon>Streptophyta</taxon>
        <taxon>Embryophyta</taxon>
        <taxon>Tracheophyta</taxon>
        <taxon>Spermatophyta</taxon>
        <taxon>Magnoliopsida</taxon>
        <taxon>eudicotyledons</taxon>
        <taxon>Gunneridae</taxon>
        <taxon>Pentapetalae</taxon>
        <taxon>rosids</taxon>
        <taxon>fabids</taxon>
        <taxon>Malpighiales</taxon>
        <taxon>Linaceae</taxon>
        <taxon>Linum</taxon>
    </lineage>
</organism>
<protein>
    <submittedName>
        <fullName evidence="2">Uncharacterized protein</fullName>
    </submittedName>
</protein>